<evidence type="ECO:0000313" key="4">
    <source>
        <dbReference type="Proteomes" id="UP000294506"/>
    </source>
</evidence>
<dbReference type="RefSeq" id="WP_036473870.1">
    <property type="nucleotide sequence ID" value="NZ_JBIMET010000002.1"/>
</dbReference>
<keyword evidence="4" id="KW-1185">Reference proteome</keyword>
<sequence length="150" mass="16041">MADRLFCLALVVLVGAFWSQTTELPGPTGGAALGPAFFPRVILGLIFGLTAILLVRSFVAAEQAVSFAGFGRFLKVHWRVPAMVAMLAGYVGLLGLTGFVLSSTIFLLGGFALLIREYSKPVLIASLALATLLPFTLNWVFENVLRTVLP</sequence>
<dbReference type="EMBL" id="SOAN01000005">
    <property type="protein sequence ID" value="TDS85676.1"/>
    <property type="molecule type" value="Genomic_DNA"/>
</dbReference>
<gene>
    <name evidence="3" type="ORF">EV640_10517</name>
</gene>
<name>A0A4R7G3D7_9MICC</name>
<feature type="domain" description="DUF1468" evidence="2">
    <location>
        <begin position="5"/>
        <end position="150"/>
    </location>
</feature>
<evidence type="ECO:0000259" key="2">
    <source>
        <dbReference type="Pfam" id="PF07331"/>
    </source>
</evidence>
<evidence type="ECO:0000313" key="3">
    <source>
        <dbReference type="EMBL" id="TDS85676.1"/>
    </source>
</evidence>
<feature type="transmembrane region" description="Helical" evidence="1">
    <location>
        <begin position="122"/>
        <end position="141"/>
    </location>
</feature>
<proteinExistence type="predicted"/>
<reference evidence="3 4" key="1">
    <citation type="submission" date="2019-03" db="EMBL/GenBank/DDBJ databases">
        <title>Genomic Encyclopedia of Type Strains, Phase III (KMG-III): the genomes of soil and plant-associated and newly described type strains.</title>
        <authorList>
            <person name="Whitman W."/>
        </authorList>
    </citation>
    <scope>NUCLEOTIDE SEQUENCE [LARGE SCALE GENOMIC DNA]</scope>
    <source>
        <strain evidence="3 4">DSM 27373</strain>
    </source>
</reference>
<dbReference type="AlphaFoldDB" id="A0A4R7G3D7"/>
<feature type="transmembrane region" description="Helical" evidence="1">
    <location>
        <begin position="37"/>
        <end position="55"/>
    </location>
</feature>
<evidence type="ECO:0000256" key="1">
    <source>
        <dbReference type="SAM" id="Phobius"/>
    </source>
</evidence>
<organism evidence="3 4">
    <name type="scientific">Nesterenkonia aurantiaca</name>
    <dbReference type="NCBI Taxonomy" id="1436010"/>
    <lineage>
        <taxon>Bacteria</taxon>
        <taxon>Bacillati</taxon>
        <taxon>Actinomycetota</taxon>
        <taxon>Actinomycetes</taxon>
        <taxon>Micrococcales</taxon>
        <taxon>Micrococcaceae</taxon>
        <taxon>Nesterenkonia</taxon>
    </lineage>
</organism>
<protein>
    <submittedName>
        <fullName evidence="3">Tripartite tricarboxylate transporter TctB family protein</fullName>
    </submittedName>
</protein>
<accession>A0A4R7G3D7</accession>
<comment type="caution">
    <text evidence="3">The sequence shown here is derived from an EMBL/GenBank/DDBJ whole genome shotgun (WGS) entry which is preliminary data.</text>
</comment>
<keyword evidence="1" id="KW-1133">Transmembrane helix</keyword>
<dbReference type="InterPro" id="IPR009936">
    <property type="entry name" value="DUF1468"/>
</dbReference>
<keyword evidence="1" id="KW-0812">Transmembrane</keyword>
<feature type="transmembrane region" description="Helical" evidence="1">
    <location>
        <begin position="76"/>
        <end position="93"/>
    </location>
</feature>
<dbReference type="Proteomes" id="UP000294506">
    <property type="component" value="Unassembled WGS sequence"/>
</dbReference>
<dbReference type="Pfam" id="PF07331">
    <property type="entry name" value="TctB"/>
    <property type="match status" value="1"/>
</dbReference>
<keyword evidence="1" id="KW-0472">Membrane</keyword>